<feature type="transmembrane region" description="Helical" evidence="1">
    <location>
        <begin position="44"/>
        <end position="65"/>
    </location>
</feature>
<keyword evidence="1" id="KW-0472">Membrane</keyword>
<evidence type="ECO:0000256" key="1">
    <source>
        <dbReference type="SAM" id="Phobius"/>
    </source>
</evidence>
<gene>
    <name evidence="2" type="ORF">METZ01_LOCUS344952</name>
</gene>
<dbReference type="AlphaFoldDB" id="A0A382R4W9"/>
<organism evidence="2">
    <name type="scientific">marine metagenome</name>
    <dbReference type="NCBI Taxonomy" id="408172"/>
    <lineage>
        <taxon>unclassified sequences</taxon>
        <taxon>metagenomes</taxon>
        <taxon>ecological metagenomes</taxon>
    </lineage>
</organism>
<evidence type="ECO:0000313" key="2">
    <source>
        <dbReference type="EMBL" id="SVC92098.1"/>
    </source>
</evidence>
<dbReference type="EMBL" id="UINC01118755">
    <property type="protein sequence ID" value="SVC92098.1"/>
    <property type="molecule type" value="Genomic_DNA"/>
</dbReference>
<reference evidence="2" key="1">
    <citation type="submission" date="2018-05" db="EMBL/GenBank/DDBJ databases">
        <authorList>
            <person name="Lanie J.A."/>
            <person name="Ng W.-L."/>
            <person name="Kazmierczak K.M."/>
            <person name="Andrzejewski T.M."/>
            <person name="Davidsen T.M."/>
            <person name="Wayne K.J."/>
            <person name="Tettelin H."/>
            <person name="Glass J.I."/>
            <person name="Rusch D."/>
            <person name="Podicherti R."/>
            <person name="Tsui H.-C.T."/>
            <person name="Winkler M.E."/>
        </authorList>
    </citation>
    <scope>NUCLEOTIDE SEQUENCE</scope>
</reference>
<dbReference type="PANTHER" id="PTHR31303:SF1">
    <property type="entry name" value="CTP-DEPENDENT DIACYLGLYCEROL KINASE 1"/>
    <property type="match status" value="1"/>
</dbReference>
<dbReference type="PANTHER" id="PTHR31303">
    <property type="entry name" value="CTP-DEPENDENT DIACYLGLYCEROL KINASE 1"/>
    <property type="match status" value="1"/>
</dbReference>
<evidence type="ECO:0008006" key="3">
    <source>
        <dbReference type="Google" id="ProtNLM"/>
    </source>
</evidence>
<name>A0A382R4W9_9ZZZZ</name>
<proteinExistence type="predicted"/>
<accession>A0A382R4W9</accession>
<dbReference type="GO" id="GO:0004143">
    <property type="term" value="F:ATP-dependent diacylglycerol kinase activity"/>
    <property type="evidence" value="ECO:0007669"/>
    <property type="project" value="InterPro"/>
</dbReference>
<sequence>MRSSDFDALVGRTSGLQPWRKAFHALNGTIIATTLVLVEPTRQLAMLIAGLVTLLLLSVDLCRLVRPKANDLFFKLFRQLASPRDARSLASSTWYAAGILISVTVFPLTEVVSGVLVLAFADPAAAIIGRKLGKRPFLGGTLEGSAAFFATSLVVLTLRHTWPVAVLVSILTTLVERCSWPLDDNFTIPVVSAGALVGLAMIL</sequence>
<protein>
    <recommendedName>
        <fullName evidence="3">Phosphatidate cytidylyltransferase</fullName>
    </recommendedName>
</protein>
<dbReference type="InterPro" id="IPR037997">
    <property type="entry name" value="Dgk1-like"/>
</dbReference>
<keyword evidence="1" id="KW-1133">Transmembrane helix</keyword>
<keyword evidence="1" id="KW-0812">Transmembrane</keyword>